<protein>
    <submittedName>
        <fullName evidence="1">Uncharacterized protein</fullName>
    </submittedName>
</protein>
<proteinExistence type="predicted"/>
<dbReference type="KEGG" id="snay:FZC37_00285"/>
<gene>
    <name evidence="1" type="ORF">FZC37_00285</name>
</gene>
<sequence>MPNLIGSSGSVYESLSTQSMLKFWKAREDFQHGEKQIEKMSINDLIQKEKIETTLLDIKGKQAFFSEEKCDQINSVLDSAIECIKKISKETREMGLLLADVQDEVGRSNPQDQQAIVRGSISAFIDAVKSNIDKYDGVVKAVKTLTNIDGKFSIALKMNTQGKTVDFSWNDSMNFDFDPIKIMPHQSFSGYLQEMLHSALNYTDTEDEASHLIDISNLLYYTSNAKEYHLKESKEKLLETFATIRRYTNDTIQQLDQEKKNLIELNRAEALREIEKEAEREQCAEMIANFYALLASEKMKRALDFFRKRLLGA</sequence>
<dbReference type="Proteomes" id="UP000323844">
    <property type="component" value="Chromosome"/>
</dbReference>
<accession>A0A5C0UGY3</accession>
<organism evidence="1 2">
    <name type="scientific">Candidatus Sneabacter namystus</name>
    <dbReference type="NCBI Taxonomy" id="2601646"/>
    <lineage>
        <taxon>Bacteria</taxon>
        <taxon>Pseudomonadati</taxon>
        <taxon>Pseudomonadota</taxon>
        <taxon>Alphaproteobacteria</taxon>
        <taxon>Rickettsiales</taxon>
        <taxon>Rickettsiaceae</taxon>
        <taxon>Rickettsieae</taxon>
        <taxon>Candidatus Sneabacter</taxon>
    </lineage>
</organism>
<reference evidence="1 2" key="1">
    <citation type="submission" date="2019-08" db="EMBL/GenBank/DDBJ databases">
        <title>Highly reduced genomes of protist endosymbionts show evolutionary convergence.</title>
        <authorList>
            <person name="George E."/>
            <person name="Husnik F."/>
            <person name="Tashyreva D."/>
            <person name="Prokopchuk G."/>
            <person name="Horak A."/>
            <person name="Kwong W.K."/>
            <person name="Lukes J."/>
            <person name="Keeling P.J."/>
        </authorList>
    </citation>
    <scope>NUCLEOTIDE SEQUENCE [LARGE SCALE GENOMIC DNA]</scope>
    <source>
        <strain evidence="1">1621</strain>
    </source>
</reference>
<evidence type="ECO:0000313" key="2">
    <source>
        <dbReference type="Proteomes" id="UP000323844"/>
    </source>
</evidence>
<dbReference type="EMBL" id="CP043312">
    <property type="protein sequence ID" value="QEK39386.1"/>
    <property type="molecule type" value="Genomic_DNA"/>
</dbReference>
<evidence type="ECO:0000313" key="1">
    <source>
        <dbReference type="EMBL" id="QEK39386.1"/>
    </source>
</evidence>
<keyword evidence="2" id="KW-1185">Reference proteome</keyword>
<name>A0A5C0UGY3_9RICK</name>
<dbReference type="AlphaFoldDB" id="A0A5C0UGY3"/>
<dbReference type="RefSeq" id="WP_148951747.1">
    <property type="nucleotide sequence ID" value="NZ_CP043312.1"/>
</dbReference>